<keyword evidence="2" id="KW-1185">Reference proteome</keyword>
<sequence length="349" mass="40134">MGHINGIQAQLVRMAEFPVVQVWCPLHQIDLVVKETTDAIDGSAWLSMTYELTVYLRRQDNLITEIGVTSPKKTNRWVALVSVLQYNMKHEPKIVSYISQRREERNAAVPPVLIESWWTFVYVVAPGIERIKQTFAELRHRLLLVSQQRVYIENLLTDMVILCDLRLVEDVEFDDLPASSNIRFGDWYILKQTMIDLILDQGSRAKAHFEALDDDEKIEVVKQVARFVVSTIEGLQGIKAERTARNDATDDDAPPCMPHELVAIKPAKFVNDVLEPHRARLLKNDWSEDDIYAIEEEHRDLVKAYKNEPGIKAIIDKLDHKSDFNESWDQLGNVRFVNLRRLCAGFATA</sequence>
<accession>A0ABP0WRW9</accession>
<evidence type="ECO:0000313" key="2">
    <source>
        <dbReference type="Proteomes" id="UP001497444"/>
    </source>
</evidence>
<protein>
    <recommendedName>
        <fullName evidence="3">Transposase</fullName>
    </recommendedName>
</protein>
<reference evidence="1 2" key="1">
    <citation type="submission" date="2024-02" db="EMBL/GenBank/DDBJ databases">
        <authorList>
            <consortium name="ELIXIR-Norway"/>
            <consortium name="Elixir Norway"/>
        </authorList>
    </citation>
    <scope>NUCLEOTIDE SEQUENCE [LARGE SCALE GENOMIC DNA]</scope>
</reference>
<gene>
    <name evidence="1" type="ORF">CSSPJE1EN1_LOCUS14625</name>
</gene>
<evidence type="ECO:0000313" key="1">
    <source>
        <dbReference type="EMBL" id="CAK9269147.1"/>
    </source>
</evidence>
<proteinExistence type="predicted"/>
<dbReference type="PANTHER" id="PTHR37067">
    <property type="entry name" value="PX DOMAIN-CONTAINING PROTEIN"/>
    <property type="match status" value="1"/>
</dbReference>
<name>A0ABP0WRW9_9BRYO</name>
<evidence type="ECO:0008006" key="3">
    <source>
        <dbReference type="Google" id="ProtNLM"/>
    </source>
</evidence>
<dbReference type="PANTHER" id="PTHR37067:SF3">
    <property type="entry name" value="PX DOMAIN-CONTAINING PROTEIN"/>
    <property type="match status" value="1"/>
</dbReference>
<dbReference type="Proteomes" id="UP001497444">
    <property type="component" value="Chromosome 2"/>
</dbReference>
<organism evidence="1 2">
    <name type="scientific">Sphagnum jensenii</name>
    <dbReference type="NCBI Taxonomy" id="128206"/>
    <lineage>
        <taxon>Eukaryota</taxon>
        <taxon>Viridiplantae</taxon>
        <taxon>Streptophyta</taxon>
        <taxon>Embryophyta</taxon>
        <taxon>Bryophyta</taxon>
        <taxon>Sphagnophytina</taxon>
        <taxon>Sphagnopsida</taxon>
        <taxon>Sphagnales</taxon>
        <taxon>Sphagnaceae</taxon>
        <taxon>Sphagnum</taxon>
    </lineage>
</organism>
<dbReference type="EMBL" id="OZ020097">
    <property type="protein sequence ID" value="CAK9269147.1"/>
    <property type="molecule type" value="Genomic_DNA"/>
</dbReference>